<accession>A0A6A7AXP2</accession>
<organism evidence="3 4">
    <name type="scientific">Plenodomus tracheiphilus IPT5</name>
    <dbReference type="NCBI Taxonomy" id="1408161"/>
    <lineage>
        <taxon>Eukaryota</taxon>
        <taxon>Fungi</taxon>
        <taxon>Dikarya</taxon>
        <taxon>Ascomycota</taxon>
        <taxon>Pezizomycotina</taxon>
        <taxon>Dothideomycetes</taxon>
        <taxon>Pleosporomycetidae</taxon>
        <taxon>Pleosporales</taxon>
        <taxon>Pleosporineae</taxon>
        <taxon>Leptosphaeriaceae</taxon>
        <taxon>Plenodomus</taxon>
    </lineage>
</organism>
<feature type="region of interest" description="Disordered" evidence="1">
    <location>
        <begin position="253"/>
        <end position="302"/>
    </location>
</feature>
<evidence type="ECO:0000256" key="1">
    <source>
        <dbReference type="SAM" id="MobiDB-lite"/>
    </source>
</evidence>
<feature type="domain" description="A-kinase anchor protein 7-like phosphoesterase" evidence="2">
    <location>
        <begin position="70"/>
        <end position="337"/>
    </location>
</feature>
<dbReference type="OrthoDB" id="277832at2759"/>
<name>A0A6A7AXP2_9PLEO</name>
<feature type="compositionally biased region" description="Basic and acidic residues" evidence="1">
    <location>
        <begin position="15"/>
        <end position="24"/>
    </location>
</feature>
<evidence type="ECO:0000313" key="3">
    <source>
        <dbReference type="EMBL" id="KAF2847137.1"/>
    </source>
</evidence>
<dbReference type="Gene3D" id="3.90.1140.10">
    <property type="entry name" value="Cyclic phosphodiesterase"/>
    <property type="match status" value="1"/>
</dbReference>
<evidence type="ECO:0000259" key="2">
    <source>
        <dbReference type="Pfam" id="PF10469"/>
    </source>
</evidence>
<dbReference type="GO" id="GO:0005634">
    <property type="term" value="C:nucleus"/>
    <property type="evidence" value="ECO:0007669"/>
    <property type="project" value="TreeGrafter"/>
</dbReference>
<feature type="compositionally biased region" description="Polar residues" evidence="1">
    <location>
        <begin position="25"/>
        <end position="39"/>
    </location>
</feature>
<proteinExistence type="predicted"/>
<feature type="region of interest" description="Disordered" evidence="1">
    <location>
        <begin position="1"/>
        <end position="67"/>
    </location>
</feature>
<feature type="compositionally biased region" description="Basic residues" evidence="1">
    <location>
        <begin position="293"/>
        <end position="302"/>
    </location>
</feature>
<keyword evidence="4" id="KW-1185">Reference proteome</keyword>
<feature type="compositionally biased region" description="Low complexity" evidence="1">
    <location>
        <begin position="86"/>
        <end position="103"/>
    </location>
</feature>
<dbReference type="PANTHER" id="PTHR13360:SF1">
    <property type="entry name" value="ACTIVATING SIGNAL COINTEGRATOR 1 COMPLEX SUBUNIT 1"/>
    <property type="match status" value="1"/>
</dbReference>
<dbReference type="Pfam" id="PF10469">
    <property type="entry name" value="AKAP7_NLS"/>
    <property type="match status" value="1"/>
</dbReference>
<evidence type="ECO:0000313" key="4">
    <source>
        <dbReference type="Proteomes" id="UP000799423"/>
    </source>
</evidence>
<dbReference type="AlphaFoldDB" id="A0A6A7AXP2"/>
<dbReference type="GO" id="GO:0006307">
    <property type="term" value="P:DNA alkylation repair"/>
    <property type="evidence" value="ECO:0007669"/>
    <property type="project" value="InterPro"/>
</dbReference>
<dbReference type="Proteomes" id="UP000799423">
    <property type="component" value="Unassembled WGS sequence"/>
</dbReference>
<protein>
    <recommendedName>
        <fullName evidence="2">A-kinase anchor protein 7-like phosphoesterase domain-containing protein</fullName>
    </recommendedName>
</protein>
<dbReference type="GO" id="GO:0006355">
    <property type="term" value="P:regulation of DNA-templated transcription"/>
    <property type="evidence" value="ECO:0007669"/>
    <property type="project" value="TreeGrafter"/>
</dbReference>
<dbReference type="PANTHER" id="PTHR13360">
    <property type="entry name" value="ACTIVATING SIGNAL COINTEGRATOR 1 COMPLEX SUBUNIT 1"/>
    <property type="match status" value="1"/>
</dbReference>
<feature type="region of interest" description="Disordered" evidence="1">
    <location>
        <begin position="85"/>
        <end position="114"/>
    </location>
</feature>
<gene>
    <name evidence="3" type="ORF">T440DRAFT_521130</name>
</gene>
<dbReference type="EMBL" id="MU006328">
    <property type="protein sequence ID" value="KAF2847137.1"/>
    <property type="molecule type" value="Genomic_DNA"/>
</dbReference>
<sequence>MGKKKTTGVYNDFLDGEKLHDNAEIRTSLQSSTRLTRQISPPPQPTHPNGPSSPNQMAGKARPKKGNQIPTHFLCLPLVTPTSHPQLSTSLSTLKSTLSQQTQPPTIPTSAIRPPSTLHLTLGVLNLTPSTLPPFLAHLQTTNLHSILRDITHAHAASLAAESGAVSENLIAGGMPDTEALTITLEGLKAMRDPCATSVLYAEAVDQSARLEEFAKKVRGLFVEAGWVKGEEREFKLHATVLNTIYAGKRGRGVGGGAEVDGEEKDGIKEQSTSVSSSSLVGTEYTPTSTPTQHHKRTRKSSKPLLFDARPLIEHHKHTIWATDIKIDRLCLCKMGARKIWSSGVQGVGEVVDEAYEVIAEQGIF</sequence>
<reference evidence="3" key="1">
    <citation type="submission" date="2020-01" db="EMBL/GenBank/DDBJ databases">
        <authorList>
            <consortium name="DOE Joint Genome Institute"/>
            <person name="Haridas S."/>
            <person name="Albert R."/>
            <person name="Binder M."/>
            <person name="Bloem J."/>
            <person name="Labutti K."/>
            <person name="Salamov A."/>
            <person name="Andreopoulos B."/>
            <person name="Baker S.E."/>
            <person name="Barry K."/>
            <person name="Bills G."/>
            <person name="Bluhm B.H."/>
            <person name="Cannon C."/>
            <person name="Castanera R."/>
            <person name="Culley D.E."/>
            <person name="Daum C."/>
            <person name="Ezra D."/>
            <person name="Gonzalez J.B."/>
            <person name="Henrissat B."/>
            <person name="Kuo A."/>
            <person name="Liang C."/>
            <person name="Lipzen A."/>
            <person name="Lutzoni F."/>
            <person name="Magnuson J."/>
            <person name="Mondo S."/>
            <person name="Nolan M."/>
            <person name="Ohm R."/>
            <person name="Pangilinan J."/>
            <person name="Park H.-J."/>
            <person name="Ramirez L."/>
            <person name="Alfaro M."/>
            <person name="Sun H."/>
            <person name="Tritt A."/>
            <person name="Yoshinaga Y."/>
            <person name="Zwiers L.-H."/>
            <person name="Turgeon B.G."/>
            <person name="Goodwin S.B."/>
            <person name="Spatafora J.W."/>
            <person name="Crous P.W."/>
            <person name="Grigoriev I.V."/>
        </authorList>
    </citation>
    <scope>NUCLEOTIDE SEQUENCE</scope>
    <source>
        <strain evidence="3">IPT5</strain>
    </source>
</reference>
<dbReference type="InterPro" id="IPR019510">
    <property type="entry name" value="AKAP7-like_phosphoesterase"/>
</dbReference>
<dbReference type="InterPro" id="IPR009210">
    <property type="entry name" value="ASCC1"/>
</dbReference>